<feature type="chain" id="PRO_5046861919" evidence="2">
    <location>
        <begin position="25"/>
        <end position="439"/>
    </location>
</feature>
<accession>A0ABT4AA50</accession>
<gene>
    <name evidence="3" type="ORF">OV287_27050</name>
</gene>
<organism evidence="3 4">
    <name type="scientific">Archangium lansingense</name>
    <dbReference type="NCBI Taxonomy" id="2995310"/>
    <lineage>
        <taxon>Bacteria</taxon>
        <taxon>Pseudomonadati</taxon>
        <taxon>Myxococcota</taxon>
        <taxon>Myxococcia</taxon>
        <taxon>Myxococcales</taxon>
        <taxon>Cystobacterineae</taxon>
        <taxon>Archangiaceae</taxon>
        <taxon>Archangium</taxon>
    </lineage>
</organism>
<evidence type="ECO:0000313" key="4">
    <source>
        <dbReference type="Proteomes" id="UP001207654"/>
    </source>
</evidence>
<name>A0ABT4AA50_9BACT</name>
<feature type="signal peptide" evidence="2">
    <location>
        <begin position="1"/>
        <end position="24"/>
    </location>
</feature>
<proteinExistence type="predicted"/>
<protein>
    <submittedName>
        <fullName evidence="3">Uncharacterized protein</fullName>
    </submittedName>
</protein>
<reference evidence="3 4" key="1">
    <citation type="submission" date="2022-11" db="EMBL/GenBank/DDBJ databases">
        <title>Minimal conservation of predation-associated metabolite biosynthetic gene clusters underscores biosynthetic potential of Myxococcota including descriptions for ten novel species: Archangium lansinium sp. nov., Myxococcus landrumus sp. nov., Nannocystis bai.</title>
        <authorList>
            <person name="Ahearne A."/>
            <person name="Stevens C."/>
            <person name="Phillips K."/>
        </authorList>
    </citation>
    <scope>NUCLEOTIDE SEQUENCE [LARGE SCALE GENOMIC DNA]</scope>
    <source>
        <strain evidence="3 4">MIWBW</strain>
    </source>
</reference>
<keyword evidence="4" id="KW-1185">Reference proteome</keyword>
<sequence length="439" mass="47383">MMRRMRWLSVVGVLCGPWSPVAMAEDTCAGVGGEGIREMQSLFEAEQSSFQERDRYSQDLAQVGFSPAACADGSRAPVPGPGWVAGCHFAYHVTSVTGLPAASFTAIAQGAAGTPAENVTLQIGSPSFQNIIFWLEQSGVRRFVDWNECQPTGSFSAHESEGVLAMSHIFQGMQASFWEKNQYPSTLAQMGFWPMSCTDGSRAPLPGPDWVAGCHFAYRVTSVSGSPTPAFTVIGQGAAGTSVADVTLQIGSPSIQNIVFWLERAGVRRYIPWEERVPTTSVCTAQEEEGLANIRALFTTEQAFFQEKDRYSSNLAETGFLPLSCTDGTRPVGPDSSWLGGCRFIYQVEVTSPSSFIATARAVSGLIAGTTLRMDETGTLTRSPVYVGVHEETRKFGLGRWRCAGGPASRSEVRLSAWTSPSWSSRPPRPRGGGSSRLR</sequence>
<evidence type="ECO:0000256" key="2">
    <source>
        <dbReference type="SAM" id="SignalP"/>
    </source>
</evidence>
<comment type="caution">
    <text evidence="3">The sequence shown here is derived from an EMBL/GenBank/DDBJ whole genome shotgun (WGS) entry which is preliminary data.</text>
</comment>
<feature type="region of interest" description="Disordered" evidence="1">
    <location>
        <begin position="413"/>
        <end position="439"/>
    </location>
</feature>
<dbReference type="RefSeq" id="WP_267536932.1">
    <property type="nucleotide sequence ID" value="NZ_JAPNKA010000001.1"/>
</dbReference>
<dbReference type="EMBL" id="JAPNKA010000001">
    <property type="protein sequence ID" value="MCY1078139.1"/>
    <property type="molecule type" value="Genomic_DNA"/>
</dbReference>
<dbReference type="Proteomes" id="UP001207654">
    <property type="component" value="Unassembled WGS sequence"/>
</dbReference>
<evidence type="ECO:0000313" key="3">
    <source>
        <dbReference type="EMBL" id="MCY1078139.1"/>
    </source>
</evidence>
<evidence type="ECO:0000256" key="1">
    <source>
        <dbReference type="SAM" id="MobiDB-lite"/>
    </source>
</evidence>
<keyword evidence="2" id="KW-0732">Signal</keyword>